<organism evidence="1 2">
    <name type="scientific">Thelohanellus kitauei</name>
    <name type="common">Myxosporean</name>
    <dbReference type="NCBI Taxonomy" id="669202"/>
    <lineage>
        <taxon>Eukaryota</taxon>
        <taxon>Metazoa</taxon>
        <taxon>Cnidaria</taxon>
        <taxon>Myxozoa</taxon>
        <taxon>Myxosporea</taxon>
        <taxon>Bivalvulida</taxon>
        <taxon>Platysporina</taxon>
        <taxon>Myxobolidae</taxon>
        <taxon>Thelohanellus</taxon>
    </lineage>
</organism>
<reference evidence="1 2" key="1">
    <citation type="journal article" date="2014" name="Genome Biol. Evol.">
        <title>The genome of the myxosporean Thelohanellus kitauei shows adaptations to nutrient acquisition within its fish host.</title>
        <authorList>
            <person name="Yang Y."/>
            <person name="Xiong J."/>
            <person name="Zhou Z."/>
            <person name="Huo F."/>
            <person name="Miao W."/>
            <person name="Ran C."/>
            <person name="Liu Y."/>
            <person name="Zhang J."/>
            <person name="Feng J."/>
            <person name="Wang M."/>
            <person name="Wang M."/>
            <person name="Wang L."/>
            <person name="Yao B."/>
        </authorList>
    </citation>
    <scope>NUCLEOTIDE SEQUENCE [LARGE SCALE GENOMIC DNA]</scope>
    <source>
        <strain evidence="1">Wuqing</strain>
    </source>
</reference>
<sequence length="140" mass="16406">MKKEHQSTNNESVQNFKFDSFDVESGNMVNYISRFKPEEENRMFLLHNICENPYDILAYGFDGAEELHETPLEKFIQAKPTQIEIRGEGNIPGICSVNEEGCQRMSLEHLWTSEYRTKLWLVYNRDRQPVALSKIIICWG</sequence>
<dbReference type="AlphaFoldDB" id="A0A0C2MHL9"/>
<gene>
    <name evidence="1" type="ORF">RF11_04759</name>
</gene>
<accession>A0A0C2MHL9</accession>
<evidence type="ECO:0000313" key="2">
    <source>
        <dbReference type="Proteomes" id="UP000031668"/>
    </source>
</evidence>
<name>A0A0C2MHL9_THEKT</name>
<protein>
    <submittedName>
        <fullName evidence="1">Uncharacterized protein</fullName>
    </submittedName>
</protein>
<evidence type="ECO:0000313" key="1">
    <source>
        <dbReference type="EMBL" id="KII63829.1"/>
    </source>
</evidence>
<proteinExistence type="predicted"/>
<dbReference type="Proteomes" id="UP000031668">
    <property type="component" value="Unassembled WGS sequence"/>
</dbReference>
<keyword evidence="2" id="KW-1185">Reference proteome</keyword>
<comment type="caution">
    <text evidence="1">The sequence shown here is derived from an EMBL/GenBank/DDBJ whole genome shotgun (WGS) entry which is preliminary data.</text>
</comment>
<dbReference type="EMBL" id="JWZT01004590">
    <property type="protein sequence ID" value="KII63829.1"/>
    <property type="molecule type" value="Genomic_DNA"/>
</dbReference>